<dbReference type="EMBL" id="SOGQ01000006">
    <property type="protein sequence ID" value="TFD05822.1"/>
    <property type="molecule type" value="Genomic_DNA"/>
</dbReference>
<protein>
    <recommendedName>
        <fullName evidence="4">Lipoprotein</fullName>
    </recommendedName>
</protein>
<evidence type="ECO:0000256" key="1">
    <source>
        <dbReference type="SAM" id="SignalP"/>
    </source>
</evidence>
<dbReference type="Proteomes" id="UP000297853">
    <property type="component" value="Unassembled WGS sequence"/>
</dbReference>
<keyword evidence="1" id="KW-0732">Signal</keyword>
<name>A0ABY2JHH7_9MICO</name>
<feature type="signal peptide" evidence="1">
    <location>
        <begin position="1"/>
        <end position="28"/>
    </location>
</feature>
<sequence>MLRGIATLAAATAAVLLLTGCAALTASAGDAPVTRENLPEIVASDQQLIELENGVTQEEYRAAFDRFDACMTGAKQPLVGVEEGEYLITYSMLASAYDSGDYDRCYFTEFQRIDEKWQYLNKDNSTANRVYQACLTAMGIPPKESSEDVWAQLLEAGIDPEKCAQSQLP</sequence>
<organism evidence="2 3">
    <name type="scientific">Cryobacterium sinapicolor</name>
    <dbReference type="NCBI Taxonomy" id="1259236"/>
    <lineage>
        <taxon>Bacteria</taxon>
        <taxon>Bacillati</taxon>
        <taxon>Actinomycetota</taxon>
        <taxon>Actinomycetes</taxon>
        <taxon>Micrococcales</taxon>
        <taxon>Microbacteriaceae</taxon>
        <taxon>Cryobacterium</taxon>
    </lineage>
</organism>
<feature type="chain" id="PRO_5045817392" description="Lipoprotein" evidence="1">
    <location>
        <begin position="29"/>
        <end position="169"/>
    </location>
</feature>
<gene>
    <name evidence="2" type="ORF">E3T28_00390</name>
</gene>
<dbReference type="RefSeq" id="WP_134426823.1">
    <property type="nucleotide sequence ID" value="NZ_SOGQ01000006.1"/>
</dbReference>
<evidence type="ECO:0000313" key="2">
    <source>
        <dbReference type="EMBL" id="TFD05822.1"/>
    </source>
</evidence>
<evidence type="ECO:0000313" key="3">
    <source>
        <dbReference type="Proteomes" id="UP000297853"/>
    </source>
</evidence>
<reference evidence="2 3" key="1">
    <citation type="submission" date="2019-03" db="EMBL/GenBank/DDBJ databases">
        <title>Genomics of glacier-inhabiting Cryobacterium strains.</title>
        <authorList>
            <person name="Liu Q."/>
            <person name="Xin Y.-H."/>
        </authorList>
    </citation>
    <scope>NUCLEOTIDE SEQUENCE [LARGE SCALE GENOMIC DNA]</scope>
    <source>
        <strain evidence="2 3">TMT1-23-1</strain>
    </source>
</reference>
<accession>A0ABY2JHH7</accession>
<proteinExistence type="predicted"/>
<comment type="caution">
    <text evidence="2">The sequence shown here is derived from an EMBL/GenBank/DDBJ whole genome shotgun (WGS) entry which is preliminary data.</text>
</comment>
<keyword evidence="3" id="KW-1185">Reference proteome</keyword>
<dbReference type="PROSITE" id="PS51257">
    <property type="entry name" value="PROKAR_LIPOPROTEIN"/>
    <property type="match status" value="1"/>
</dbReference>
<evidence type="ECO:0008006" key="4">
    <source>
        <dbReference type="Google" id="ProtNLM"/>
    </source>
</evidence>